<dbReference type="InterPro" id="IPR036236">
    <property type="entry name" value="Znf_C2H2_sf"/>
</dbReference>
<evidence type="ECO:0000256" key="3">
    <source>
        <dbReference type="ARBA" id="ARBA00022833"/>
    </source>
</evidence>
<keyword evidence="7" id="KW-1185">Reference proteome</keyword>
<dbReference type="RefSeq" id="XP_024350801.1">
    <property type="nucleotide sequence ID" value="XM_024494753.1"/>
</dbReference>
<accession>W6UDY5</accession>
<dbReference type="GeneID" id="36341219"/>
<dbReference type="SUPFAM" id="SSF57667">
    <property type="entry name" value="beta-beta-alpha zinc fingers"/>
    <property type="match status" value="1"/>
</dbReference>
<dbReference type="PROSITE" id="PS50103">
    <property type="entry name" value="ZF_C3H1"/>
    <property type="match status" value="1"/>
</dbReference>
<protein>
    <submittedName>
        <fullName evidence="6">Zinc finger matrin-type protein 5</fullName>
    </submittedName>
</protein>
<dbReference type="Gene3D" id="3.30.160.60">
    <property type="entry name" value="Classic Zinc Finger"/>
    <property type="match status" value="1"/>
</dbReference>
<dbReference type="InterPro" id="IPR036855">
    <property type="entry name" value="Znf_CCCH_sf"/>
</dbReference>
<evidence type="ECO:0000256" key="1">
    <source>
        <dbReference type="ARBA" id="ARBA00022723"/>
    </source>
</evidence>
<feature type="zinc finger region" description="C3H1-type" evidence="4">
    <location>
        <begin position="53"/>
        <end position="81"/>
    </location>
</feature>
<reference evidence="6 7" key="1">
    <citation type="journal article" date="2013" name="Nat. Genet.">
        <title>The genome of the hydatid tapeworm Echinococcus granulosus.</title>
        <authorList>
            <person name="Zheng H."/>
            <person name="Zhang W."/>
            <person name="Zhang L."/>
            <person name="Zhang Z."/>
            <person name="Li J."/>
            <person name="Lu G."/>
            <person name="Zhu Y."/>
            <person name="Wang Y."/>
            <person name="Huang Y."/>
            <person name="Liu J."/>
            <person name="Kang H."/>
            <person name="Chen J."/>
            <person name="Wang L."/>
            <person name="Chen A."/>
            <person name="Yu S."/>
            <person name="Gao Z."/>
            <person name="Jin L."/>
            <person name="Gu W."/>
            <person name="Wang Z."/>
            <person name="Zhao L."/>
            <person name="Shi B."/>
            <person name="Wen H."/>
            <person name="Lin R."/>
            <person name="Jones M.K."/>
            <person name="Brejova B."/>
            <person name="Vinar T."/>
            <person name="Zhao G."/>
            <person name="McManus D.P."/>
            <person name="Chen Z."/>
            <person name="Zhou Y."/>
            <person name="Wang S."/>
        </authorList>
    </citation>
    <scope>NUCLEOTIDE SEQUENCE [LARGE SCALE GENOMIC DNA]</scope>
</reference>
<keyword evidence="3 4" id="KW-0862">Zinc</keyword>
<dbReference type="InterPro" id="IPR000571">
    <property type="entry name" value="Znf_CCCH"/>
</dbReference>
<dbReference type="EMBL" id="APAU02000041">
    <property type="protein sequence ID" value="EUB59605.1"/>
    <property type="molecule type" value="Genomic_DNA"/>
</dbReference>
<comment type="caution">
    <text evidence="6">The sequence shown here is derived from an EMBL/GenBank/DDBJ whole genome shotgun (WGS) entry which is preliminary data.</text>
</comment>
<evidence type="ECO:0000313" key="7">
    <source>
        <dbReference type="Proteomes" id="UP000019149"/>
    </source>
</evidence>
<evidence type="ECO:0000313" key="6">
    <source>
        <dbReference type="EMBL" id="EUB59605.1"/>
    </source>
</evidence>
<keyword evidence="2 4" id="KW-0863">Zinc-finger</keyword>
<dbReference type="SUPFAM" id="SSF90229">
    <property type="entry name" value="CCCH zinc finger"/>
    <property type="match status" value="1"/>
</dbReference>
<dbReference type="GO" id="GO:0008270">
    <property type="term" value="F:zinc ion binding"/>
    <property type="evidence" value="ECO:0007669"/>
    <property type="project" value="UniProtKB-KW"/>
</dbReference>
<sequence length="148" mass="17306">MVCGRRYYCDYCDTSFPDSLVNRRNHLNGARHVQLRLEYMHPYRDPTEVLAAERCKRLCTTFQRTGACQYGVTCRYSHLTREEEARLQAAAEPVQDPMQAVWELEEMVRRRRNSLRASKLPKGFRFEDLPSSVKRCLDEGNVDDANRG</sequence>
<keyword evidence="1 4" id="KW-0479">Metal-binding</keyword>
<organism evidence="6 7">
    <name type="scientific">Echinococcus granulosus</name>
    <name type="common">Hydatid tapeworm</name>
    <dbReference type="NCBI Taxonomy" id="6210"/>
    <lineage>
        <taxon>Eukaryota</taxon>
        <taxon>Metazoa</taxon>
        <taxon>Spiralia</taxon>
        <taxon>Lophotrochozoa</taxon>
        <taxon>Platyhelminthes</taxon>
        <taxon>Cestoda</taxon>
        <taxon>Eucestoda</taxon>
        <taxon>Cyclophyllidea</taxon>
        <taxon>Taeniidae</taxon>
        <taxon>Echinococcus</taxon>
        <taxon>Echinococcus granulosus group</taxon>
    </lineage>
</organism>
<evidence type="ECO:0000256" key="2">
    <source>
        <dbReference type="ARBA" id="ARBA00022771"/>
    </source>
</evidence>
<proteinExistence type="predicted"/>
<dbReference type="AlphaFoldDB" id="W6UDY5"/>
<dbReference type="SMART" id="SM00356">
    <property type="entry name" value="ZnF_C3H1"/>
    <property type="match status" value="1"/>
</dbReference>
<dbReference type="KEGG" id="egl:EGR_05504"/>
<feature type="domain" description="C3H1-type" evidence="5">
    <location>
        <begin position="53"/>
        <end position="81"/>
    </location>
</feature>
<dbReference type="Proteomes" id="UP000019149">
    <property type="component" value="Unassembled WGS sequence"/>
</dbReference>
<dbReference type="InterPro" id="IPR013085">
    <property type="entry name" value="U1-CZ_Znf_C2H2"/>
</dbReference>
<dbReference type="PANTHER" id="PTHR16465:SF0">
    <property type="entry name" value="ZINC FINGER MATRIN-TYPE PROTEIN 5"/>
    <property type="match status" value="1"/>
</dbReference>
<evidence type="ECO:0000256" key="4">
    <source>
        <dbReference type="PROSITE-ProRule" id="PRU00723"/>
    </source>
</evidence>
<dbReference type="CTD" id="36341219"/>
<dbReference type="GO" id="GO:0005689">
    <property type="term" value="C:U12-type spliceosomal complex"/>
    <property type="evidence" value="ECO:0007669"/>
    <property type="project" value="TreeGrafter"/>
</dbReference>
<dbReference type="STRING" id="6210.W6UDY5"/>
<dbReference type="Pfam" id="PF06220">
    <property type="entry name" value="zf-U1"/>
    <property type="match status" value="1"/>
</dbReference>
<dbReference type="PANTHER" id="PTHR16465">
    <property type="entry name" value="NUCLEASE-RELATED"/>
    <property type="match status" value="1"/>
</dbReference>
<name>W6UDY5_ECHGR</name>
<gene>
    <name evidence="6" type="ORF">EGR_05504</name>
</gene>
<evidence type="ECO:0000259" key="5">
    <source>
        <dbReference type="PROSITE" id="PS50103"/>
    </source>
</evidence>
<dbReference type="Gene3D" id="6.10.250.3220">
    <property type="match status" value="1"/>
</dbReference>
<dbReference type="Pfam" id="PF00642">
    <property type="entry name" value="zf-CCCH"/>
    <property type="match status" value="1"/>
</dbReference>
<dbReference type="OMA" id="VWELEEM"/>
<dbReference type="OrthoDB" id="2417221at2759"/>